<protein>
    <submittedName>
        <fullName evidence="2">Uncharacterized protein</fullName>
    </submittedName>
</protein>
<evidence type="ECO:0000313" key="1">
    <source>
        <dbReference type="Proteomes" id="UP000046395"/>
    </source>
</evidence>
<organism evidence="1 2">
    <name type="scientific">Trichuris muris</name>
    <name type="common">Mouse whipworm</name>
    <dbReference type="NCBI Taxonomy" id="70415"/>
    <lineage>
        <taxon>Eukaryota</taxon>
        <taxon>Metazoa</taxon>
        <taxon>Ecdysozoa</taxon>
        <taxon>Nematoda</taxon>
        <taxon>Enoplea</taxon>
        <taxon>Dorylaimia</taxon>
        <taxon>Trichinellida</taxon>
        <taxon>Trichuridae</taxon>
        <taxon>Trichuris</taxon>
    </lineage>
</organism>
<accession>A0A5S6QWW0</accession>
<dbReference type="AlphaFoldDB" id="A0A5S6QWW0"/>
<name>A0A5S6QWW0_TRIMR</name>
<evidence type="ECO:0000313" key="2">
    <source>
        <dbReference type="WBParaSite" id="TMUE_3000011579.1"/>
    </source>
</evidence>
<dbReference type="Proteomes" id="UP000046395">
    <property type="component" value="Unassembled WGS sequence"/>
</dbReference>
<proteinExistence type="predicted"/>
<sequence>MEEPTQPYLLIDSNLRLPVAIGFNYPLFRNGDNSRKNGRAVYTVAHVLVPGYTTIEGVKLRKHRNVFWKDDDCITLPFSSLAQFLKGLPTYQQMMSVHTLDLD</sequence>
<dbReference type="WBParaSite" id="TMUE_3000011579.1">
    <property type="protein sequence ID" value="TMUE_3000011579.1"/>
    <property type="gene ID" value="WBGene00295406"/>
</dbReference>
<reference evidence="2" key="1">
    <citation type="submission" date="2019-12" db="UniProtKB">
        <authorList>
            <consortium name="WormBaseParasite"/>
        </authorList>
    </citation>
    <scope>IDENTIFICATION</scope>
</reference>
<keyword evidence="1" id="KW-1185">Reference proteome</keyword>